<feature type="region of interest" description="Disordered" evidence="10">
    <location>
        <begin position="539"/>
        <end position="657"/>
    </location>
</feature>
<evidence type="ECO:0000256" key="6">
    <source>
        <dbReference type="ARBA" id="ARBA00022840"/>
    </source>
</evidence>
<protein>
    <recommendedName>
        <fullName evidence="1">non-specific serine/threonine protein kinase</fullName>
        <ecNumber evidence="1">2.7.11.1</ecNumber>
    </recommendedName>
</protein>
<evidence type="ECO:0000256" key="11">
    <source>
        <dbReference type="SAM" id="Phobius"/>
    </source>
</evidence>
<comment type="caution">
    <text evidence="14">The sequence shown here is derived from an EMBL/GenBank/DDBJ whole genome shotgun (WGS) entry which is preliminary data.</text>
</comment>
<dbReference type="EMBL" id="BIFS01000001">
    <property type="protein sequence ID" value="GCE18189.1"/>
    <property type="molecule type" value="Genomic_DNA"/>
</dbReference>
<dbReference type="FunFam" id="3.30.200.20:FF:000035">
    <property type="entry name" value="Serine/threonine protein kinase Stk1"/>
    <property type="match status" value="1"/>
</dbReference>
<feature type="domain" description="PASTA" evidence="13">
    <location>
        <begin position="446"/>
        <end position="509"/>
    </location>
</feature>
<feature type="transmembrane region" description="Helical" evidence="11">
    <location>
        <begin position="404"/>
        <end position="427"/>
    </location>
</feature>
<sequence length="657" mass="70265">MQIEVLGERYQLQDPIGRGGMATIYRGRDMRMDRTVAIKVLREVYSTDPKFVTRFQREAKAASSLQHPNIVQVYDYGQSDGNYFIVMELVEGTDLRRYLRSRGVLAMDRAVIIAHDVALGLGAAHRRSIVHRDVKPQNILVGRDGSIKLTDFGIASVYKDINAERLTTTGMTLGTVQYYAPEQAQGEIVSPAADVYALGIVMYEMLTGRTPFDGDTPVAVAMQHIQDVPMPPSQLNPNIPPALEEIILRCLEKIPEMRFRDGNTLARALELLGEEDNATIQSANMLPGNGSGPHASAGAMLNQAAGYANGISHPGQQNSSPNQQLGPAALGSNVPSENGAATALRPDQDYAPMAIDPGAATTAMDQQRPIPMSDMEAGATRPIQRDALGSRPAGIVREQRDTRVAGIVTVLVLVATVLLLAFSIYLAGQLHFLPFSSGNSGNTTPTVAQMVQVPDLKDLTYKQAKKQAEDKGFKFSVTNGITAGKVKQQSPQAGNYARPGSTILVELSTTSVVPKDLVGQSLEGAKAELNKMGIQYTVQEDNLDKQDPNRDPNTVTRTDPGAGKTLKDNEILTLYVTNLTGAPSTSSTPGVSTPPTQVPSKPQPQPTPTTAPQPTPTTAPQPTPTTAPQPTPTPTVPALPTITPTVTSSSLNTPTAQ</sequence>
<keyword evidence="2" id="KW-0723">Serine/threonine-protein kinase</keyword>
<keyword evidence="3" id="KW-0808">Transferase</keyword>
<comment type="catalytic activity">
    <reaction evidence="8">
        <text>L-seryl-[protein] + ATP = O-phospho-L-seryl-[protein] + ADP + H(+)</text>
        <dbReference type="Rhea" id="RHEA:17989"/>
        <dbReference type="Rhea" id="RHEA-COMP:9863"/>
        <dbReference type="Rhea" id="RHEA-COMP:11604"/>
        <dbReference type="ChEBI" id="CHEBI:15378"/>
        <dbReference type="ChEBI" id="CHEBI:29999"/>
        <dbReference type="ChEBI" id="CHEBI:30616"/>
        <dbReference type="ChEBI" id="CHEBI:83421"/>
        <dbReference type="ChEBI" id="CHEBI:456216"/>
        <dbReference type="EC" id="2.7.11.1"/>
    </reaction>
</comment>
<keyword evidence="6 9" id="KW-0067">ATP-binding</keyword>
<organism evidence="14 15">
    <name type="scientific">Dictyobacter kobayashii</name>
    <dbReference type="NCBI Taxonomy" id="2014872"/>
    <lineage>
        <taxon>Bacteria</taxon>
        <taxon>Bacillati</taxon>
        <taxon>Chloroflexota</taxon>
        <taxon>Ktedonobacteria</taxon>
        <taxon>Ktedonobacterales</taxon>
        <taxon>Dictyobacteraceae</taxon>
        <taxon>Dictyobacter</taxon>
    </lineage>
</organism>
<reference evidence="15" key="1">
    <citation type="submission" date="2018-12" db="EMBL/GenBank/DDBJ databases">
        <title>Tengunoibacter tsumagoiensis gen. nov., sp. nov., Dictyobacter kobayashii sp. nov., D. alpinus sp. nov., and D. joshuensis sp. nov. and description of Dictyobacteraceae fam. nov. within the order Ktedonobacterales isolated from Tengu-no-mugimeshi.</title>
        <authorList>
            <person name="Wang C.M."/>
            <person name="Zheng Y."/>
            <person name="Sakai Y."/>
            <person name="Toyoda A."/>
            <person name="Minakuchi Y."/>
            <person name="Abe K."/>
            <person name="Yokota A."/>
            <person name="Yabe S."/>
        </authorList>
    </citation>
    <scope>NUCLEOTIDE SEQUENCE [LARGE SCALE GENOMIC DNA]</scope>
    <source>
        <strain evidence="15">Uno11</strain>
    </source>
</reference>
<dbReference type="PROSITE" id="PS00108">
    <property type="entry name" value="PROTEIN_KINASE_ST"/>
    <property type="match status" value="1"/>
</dbReference>
<dbReference type="Gene3D" id="1.10.510.10">
    <property type="entry name" value="Transferase(Phosphotransferase) domain 1"/>
    <property type="match status" value="1"/>
</dbReference>
<feature type="compositionally biased region" description="Low complexity" evidence="10">
    <location>
        <begin position="580"/>
        <end position="600"/>
    </location>
</feature>
<keyword evidence="11" id="KW-1133">Transmembrane helix</keyword>
<feature type="domain" description="PASTA" evidence="13">
    <location>
        <begin position="512"/>
        <end position="578"/>
    </location>
</feature>
<evidence type="ECO:0000256" key="5">
    <source>
        <dbReference type="ARBA" id="ARBA00022777"/>
    </source>
</evidence>
<dbReference type="InterPro" id="IPR017441">
    <property type="entry name" value="Protein_kinase_ATP_BS"/>
</dbReference>
<feature type="compositionally biased region" description="Pro residues" evidence="10">
    <location>
        <begin position="601"/>
        <end position="637"/>
    </location>
</feature>
<evidence type="ECO:0000256" key="8">
    <source>
        <dbReference type="ARBA" id="ARBA00048679"/>
    </source>
</evidence>
<evidence type="ECO:0000256" key="4">
    <source>
        <dbReference type="ARBA" id="ARBA00022741"/>
    </source>
</evidence>
<name>A0A402AGH7_9CHLR</name>
<keyword evidence="5 14" id="KW-0418">Kinase</keyword>
<comment type="catalytic activity">
    <reaction evidence="7">
        <text>L-threonyl-[protein] + ATP = O-phospho-L-threonyl-[protein] + ADP + H(+)</text>
        <dbReference type="Rhea" id="RHEA:46608"/>
        <dbReference type="Rhea" id="RHEA-COMP:11060"/>
        <dbReference type="Rhea" id="RHEA-COMP:11605"/>
        <dbReference type="ChEBI" id="CHEBI:15378"/>
        <dbReference type="ChEBI" id="CHEBI:30013"/>
        <dbReference type="ChEBI" id="CHEBI:30616"/>
        <dbReference type="ChEBI" id="CHEBI:61977"/>
        <dbReference type="ChEBI" id="CHEBI:456216"/>
        <dbReference type="EC" id="2.7.11.1"/>
    </reaction>
</comment>
<dbReference type="PANTHER" id="PTHR43289">
    <property type="entry name" value="MITOGEN-ACTIVATED PROTEIN KINASE KINASE KINASE 20-RELATED"/>
    <property type="match status" value="1"/>
</dbReference>
<dbReference type="PROSITE" id="PS51178">
    <property type="entry name" value="PASTA"/>
    <property type="match status" value="2"/>
</dbReference>
<dbReference type="InterPro" id="IPR008271">
    <property type="entry name" value="Ser/Thr_kinase_AS"/>
</dbReference>
<feature type="compositionally biased region" description="Low complexity" evidence="10">
    <location>
        <begin position="638"/>
        <end position="647"/>
    </location>
</feature>
<dbReference type="SMART" id="SM00740">
    <property type="entry name" value="PASTA"/>
    <property type="match status" value="2"/>
</dbReference>
<dbReference type="InterPro" id="IPR005543">
    <property type="entry name" value="PASTA_dom"/>
</dbReference>
<keyword evidence="11" id="KW-0812">Transmembrane</keyword>
<evidence type="ECO:0000256" key="7">
    <source>
        <dbReference type="ARBA" id="ARBA00047899"/>
    </source>
</evidence>
<dbReference type="GO" id="GO:0005524">
    <property type="term" value="F:ATP binding"/>
    <property type="evidence" value="ECO:0007669"/>
    <property type="project" value="UniProtKB-UniRule"/>
</dbReference>
<keyword evidence="11" id="KW-0472">Membrane</keyword>
<dbReference type="CDD" id="cd14014">
    <property type="entry name" value="STKc_PknB_like"/>
    <property type="match status" value="1"/>
</dbReference>
<dbReference type="AlphaFoldDB" id="A0A402AGH7"/>
<dbReference type="PROSITE" id="PS00107">
    <property type="entry name" value="PROTEIN_KINASE_ATP"/>
    <property type="match status" value="1"/>
</dbReference>
<dbReference type="SUPFAM" id="SSF54184">
    <property type="entry name" value="Penicillin-binding protein 2x (pbp-2x), c-terminal domain"/>
    <property type="match status" value="1"/>
</dbReference>
<dbReference type="EC" id="2.7.11.1" evidence="1"/>
<dbReference type="InterPro" id="IPR011009">
    <property type="entry name" value="Kinase-like_dom_sf"/>
</dbReference>
<feature type="domain" description="Protein kinase" evidence="12">
    <location>
        <begin position="10"/>
        <end position="272"/>
    </location>
</feature>
<dbReference type="Pfam" id="PF03793">
    <property type="entry name" value="PASTA"/>
    <property type="match status" value="2"/>
</dbReference>
<dbReference type="OrthoDB" id="9814968at2"/>
<dbReference type="Pfam" id="PF00069">
    <property type="entry name" value="Pkinase"/>
    <property type="match status" value="1"/>
</dbReference>
<dbReference type="InterPro" id="IPR000719">
    <property type="entry name" value="Prot_kinase_dom"/>
</dbReference>
<dbReference type="SUPFAM" id="SSF56112">
    <property type="entry name" value="Protein kinase-like (PK-like)"/>
    <property type="match status" value="1"/>
</dbReference>
<evidence type="ECO:0000256" key="1">
    <source>
        <dbReference type="ARBA" id="ARBA00012513"/>
    </source>
</evidence>
<dbReference type="Proteomes" id="UP000287188">
    <property type="component" value="Unassembled WGS sequence"/>
</dbReference>
<evidence type="ECO:0000256" key="2">
    <source>
        <dbReference type="ARBA" id="ARBA00022527"/>
    </source>
</evidence>
<dbReference type="RefSeq" id="WP_126549762.1">
    <property type="nucleotide sequence ID" value="NZ_BIFS01000001.1"/>
</dbReference>
<feature type="region of interest" description="Disordered" evidence="10">
    <location>
        <begin position="308"/>
        <end position="348"/>
    </location>
</feature>
<proteinExistence type="predicted"/>
<accession>A0A402AGH7</accession>
<evidence type="ECO:0000259" key="12">
    <source>
        <dbReference type="PROSITE" id="PS50011"/>
    </source>
</evidence>
<feature type="compositionally biased region" description="Polar residues" evidence="10">
    <location>
        <begin position="314"/>
        <end position="325"/>
    </location>
</feature>
<keyword evidence="4 9" id="KW-0547">Nucleotide-binding</keyword>
<evidence type="ECO:0000256" key="3">
    <source>
        <dbReference type="ARBA" id="ARBA00022679"/>
    </source>
</evidence>
<dbReference type="GO" id="GO:0004674">
    <property type="term" value="F:protein serine/threonine kinase activity"/>
    <property type="evidence" value="ECO:0007669"/>
    <property type="project" value="UniProtKB-KW"/>
</dbReference>
<dbReference type="Gene3D" id="3.30.10.20">
    <property type="match status" value="2"/>
</dbReference>
<dbReference type="Gene3D" id="3.30.200.20">
    <property type="entry name" value="Phosphorylase Kinase, domain 1"/>
    <property type="match status" value="1"/>
</dbReference>
<dbReference type="FunFam" id="1.10.510.10:FF:000021">
    <property type="entry name" value="Serine/threonine protein kinase"/>
    <property type="match status" value="1"/>
</dbReference>
<evidence type="ECO:0000259" key="13">
    <source>
        <dbReference type="PROSITE" id="PS51178"/>
    </source>
</evidence>
<feature type="compositionally biased region" description="Polar residues" evidence="10">
    <location>
        <begin position="648"/>
        <end position="657"/>
    </location>
</feature>
<evidence type="ECO:0000256" key="9">
    <source>
        <dbReference type="PROSITE-ProRule" id="PRU10141"/>
    </source>
</evidence>
<evidence type="ECO:0000256" key="10">
    <source>
        <dbReference type="SAM" id="MobiDB-lite"/>
    </source>
</evidence>
<evidence type="ECO:0000313" key="14">
    <source>
        <dbReference type="EMBL" id="GCE18189.1"/>
    </source>
</evidence>
<dbReference type="PANTHER" id="PTHR43289:SF34">
    <property type="entry name" value="SERINE_THREONINE-PROTEIN KINASE YBDM-RELATED"/>
    <property type="match status" value="1"/>
</dbReference>
<keyword evidence="15" id="KW-1185">Reference proteome</keyword>
<dbReference type="PROSITE" id="PS50011">
    <property type="entry name" value="PROTEIN_KINASE_DOM"/>
    <property type="match status" value="1"/>
</dbReference>
<feature type="binding site" evidence="9">
    <location>
        <position position="39"/>
    </location>
    <ligand>
        <name>ATP</name>
        <dbReference type="ChEBI" id="CHEBI:30616"/>
    </ligand>
</feature>
<dbReference type="SMART" id="SM00220">
    <property type="entry name" value="S_TKc"/>
    <property type="match status" value="1"/>
</dbReference>
<dbReference type="CDD" id="cd06577">
    <property type="entry name" value="PASTA_pknB"/>
    <property type="match status" value="2"/>
</dbReference>
<gene>
    <name evidence="14" type="ORF">KDK_19890</name>
</gene>
<evidence type="ECO:0000313" key="15">
    <source>
        <dbReference type="Proteomes" id="UP000287188"/>
    </source>
</evidence>